<sequence>MSKEVKHALQKSGVVKDSGKLPHEGIGNKRGRGLKYEIVLFRVTGFLIGCNVITPITESDGAVCVTVDKTLLKDVLLLSFDCQQPGVPSRPQSLPFPLYSAASSQFHNWRELDQIVTPINASNSREPLGKPQDEIKSDRAGRGRHVRLFIALLGNIIGLAKTIASLCPTICNDSHPLEAHIFNKRAKPLFISSVNFTVFQQLLTS</sequence>
<protein>
    <submittedName>
        <fullName evidence="1">Uncharacterized protein</fullName>
    </submittedName>
</protein>
<gene>
    <name evidence="1" type="ORF">CEXT_524551</name>
</gene>
<dbReference type="EMBL" id="BPLR01007946">
    <property type="protein sequence ID" value="GIY20889.1"/>
    <property type="molecule type" value="Genomic_DNA"/>
</dbReference>
<accession>A0AAV4RK02</accession>
<name>A0AAV4RK02_CAEEX</name>
<keyword evidence="2" id="KW-1185">Reference proteome</keyword>
<comment type="caution">
    <text evidence="1">The sequence shown here is derived from an EMBL/GenBank/DDBJ whole genome shotgun (WGS) entry which is preliminary data.</text>
</comment>
<organism evidence="1 2">
    <name type="scientific">Caerostris extrusa</name>
    <name type="common">Bark spider</name>
    <name type="synonym">Caerostris bankana</name>
    <dbReference type="NCBI Taxonomy" id="172846"/>
    <lineage>
        <taxon>Eukaryota</taxon>
        <taxon>Metazoa</taxon>
        <taxon>Ecdysozoa</taxon>
        <taxon>Arthropoda</taxon>
        <taxon>Chelicerata</taxon>
        <taxon>Arachnida</taxon>
        <taxon>Araneae</taxon>
        <taxon>Araneomorphae</taxon>
        <taxon>Entelegynae</taxon>
        <taxon>Araneoidea</taxon>
        <taxon>Araneidae</taxon>
        <taxon>Caerostris</taxon>
    </lineage>
</organism>
<reference evidence="1 2" key="1">
    <citation type="submission" date="2021-06" db="EMBL/GenBank/DDBJ databases">
        <title>Caerostris extrusa draft genome.</title>
        <authorList>
            <person name="Kono N."/>
            <person name="Arakawa K."/>
        </authorList>
    </citation>
    <scope>NUCLEOTIDE SEQUENCE [LARGE SCALE GENOMIC DNA]</scope>
</reference>
<dbReference type="Proteomes" id="UP001054945">
    <property type="component" value="Unassembled WGS sequence"/>
</dbReference>
<proteinExistence type="predicted"/>
<evidence type="ECO:0000313" key="1">
    <source>
        <dbReference type="EMBL" id="GIY20889.1"/>
    </source>
</evidence>
<evidence type="ECO:0000313" key="2">
    <source>
        <dbReference type="Proteomes" id="UP001054945"/>
    </source>
</evidence>
<dbReference type="AlphaFoldDB" id="A0AAV4RK02"/>